<dbReference type="InterPro" id="IPR021994">
    <property type="entry name" value="DUF3592"/>
</dbReference>
<evidence type="ECO:0000256" key="1">
    <source>
        <dbReference type="SAM" id="Phobius"/>
    </source>
</evidence>
<evidence type="ECO:0000259" key="2">
    <source>
        <dbReference type="Pfam" id="PF12158"/>
    </source>
</evidence>
<proteinExistence type="predicted"/>
<evidence type="ECO:0000313" key="3">
    <source>
        <dbReference type="EMBL" id="ARN56917.1"/>
    </source>
</evidence>
<keyword evidence="1" id="KW-0812">Transmembrane</keyword>
<dbReference type="Pfam" id="PF12158">
    <property type="entry name" value="DUF3592"/>
    <property type="match status" value="1"/>
</dbReference>
<protein>
    <recommendedName>
        <fullName evidence="2">DUF3592 domain-containing protein</fullName>
    </recommendedName>
</protein>
<sequence>MIYIFFAIVAIITVYSFIKFLSSANWVKTEGVILESRVDKFHNRNIEDTLRYQFKPVVRYSYTVNGAGYTGNNIFSGSKDVLMHSSADAEQMIEDYKKDKMVNVYYNPEKPEESCLISAGSLPKSFIAVLGIILLVIGSVIFMGIKFINKG</sequence>
<gene>
    <name evidence="3" type="ORF">STSP1_01310</name>
</gene>
<accession>A0A1W6LMC0</accession>
<keyword evidence="1" id="KW-0472">Membrane</keyword>
<feature type="domain" description="DUF3592" evidence="2">
    <location>
        <begin position="29"/>
        <end position="118"/>
    </location>
</feature>
<dbReference type="STRING" id="1941349.STSP1_01310"/>
<reference evidence="4" key="1">
    <citation type="submission" date="2017-04" db="EMBL/GenBank/DDBJ databases">
        <title>Comparative genomics and description of representatives of a novel lineage of planctomycetes thriving in anoxic sediments.</title>
        <authorList>
            <person name="Spring S."/>
            <person name="Bunk B."/>
            <person name="Sproer C."/>
        </authorList>
    </citation>
    <scope>NUCLEOTIDE SEQUENCE [LARGE SCALE GENOMIC DNA]</scope>
    <source>
        <strain evidence="4">ST-PulAB-D4</strain>
    </source>
</reference>
<dbReference type="EMBL" id="CP021023">
    <property type="protein sequence ID" value="ARN56917.1"/>
    <property type="molecule type" value="Genomic_DNA"/>
</dbReference>
<dbReference type="Proteomes" id="UP000193334">
    <property type="component" value="Chromosome"/>
</dbReference>
<organism evidence="3 4">
    <name type="scientific">Sedimentisphaera salicampi</name>
    <dbReference type="NCBI Taxonomy" id="1941349"/>
    <lineage>
        <taxon>Bacteria</taxon>
        <taxon>Pseudomonadati</taxon>
        <taxon>Planctomycetota</taxon>
        <taxon>Phycisphaerae</taxon>
        <taxon>Sedimentisphaerales</taxon>
        <taxon>Sedimentisphaeraceae</taxon>
        <taxon>Sedimentisphaera</taxon>
    </lineage>
</organism>
<dbReference type="AlphaFoldDB" id="A0A1W6LMC0"/>
<keyword evidence="4" id="KW-1185">Reference proteome</keyword>
<keyword evidence="1" id="KW-1133">Transmembrane helix</keyword>
<evidence type="ECO:0000313" key="4">
    <source>
        <dbReference type="Proteomes" id="UP000193334"/>
    </source>
</evidence>
<dbReference type="RefSeq" id="WP_085755592.1">
    <property type="nucleotide sequence ID" value="NZ_CP021023.1"/>
</dbReference>
<name>A0A1W6LMC0_9BACT</name>
<feature type="transmembrane region" description="Helical" evidence="1">
    <location>
        <begin position="126"/>
        <end position="148"/>
    </location>
</feature>
<dbReference type="KEGG" id="pbp:STSP1_01310"/>